<dbReference type="GeneID" id="4601868"/>
<dbReference type="EMBL" id="CP000505">
    <property type="protein sequence ID" value="ABL77854.1"/>
    <property type="molecule type" value="Genomic_DNA"/>
</dbReference>
<organism evidence="8 9">
    <name type="scientific">Thermofilum pendens (strain DSM 2475 / Hrk 5)</name>
    <dbReference type="NCBI Taxonomy" id="368408"/>
    <lineage>
        <taxon>Archaea</taxon>
        <taxon>Thermoproteota</taxon>
        <taxon>Thermoprotei</taxon>
        <taxon>Thermofilales</taxon>
        <taxon>Thermofilaceae</taxon>
        <taxon>Thermofilum</taxon>
    </lineage>
</organism>
<feature type="transmembrane region" description="Helical" evidence="6">
    <location>
        <begin position="579"/>
        <end position="601"/>
    </location>
</feature>
<reference evidence="9" key="1">
    <citation type="journal article" date="2008" name="J. Bacteriol.">
        <title>Genome sequence of Thermofilum pendens reveals an exceptional loss of biosynthetic pathways without genome reduction.</title>
        <authorList>
            <person name="Anderson I."/>
            <person name="Rodriguez J."/>
            <person name="Susanti D."/>
            <person name="Porat I."/>
            <person name="Reich C."/>
            <person name="Ulrich L.E."/>
            <person name="Elkins J.G."/>
            <person name="Mavromatis K."/>
            <person name="Lykidis A."/>
            <person name="Kim E."/>
            <person name="Thompson L.S."/>
            <person name="Nolan M."/>
            <person name="Land M."/>
            <person name="Copeland A."/>
            <person name="Lapidus A."/>
            <person name="Lucas S."/>
            <person name="Detter C."/>
            <person name="Zhulin I.B."/>
            <person name="Olsen G.J."/>
            <person name="Whitman W."/>
            <person name="Mukhopadhyay B."/>
            <person name="Bristow J."/>
            <person name="Kyrpides N."/>
        </authorList>
    </citation>
    <scope>NUCLEOTIDE SEQUENCE [LARGE SCALE GENOMIC DNA]</scope>
    <source>
        <strain evidence="9">DSM 2475 / Hrk 5</strain>
    </source>
</reference>
<evidence type="ECO:0000256" key="4">
    <source>
        <dbReference type="ARBA" id="ARBA00022989"/>
    </source>
</evidence>
<dbReference type="KEGG" id="tpe:Tpen_0445"/>
<dbReference type="InterPro" id="IPR056569">
    <property type="entry name" value="ArlJ-like"/>
</dbReference>
<evidence type="ECO:0000259" key="7">
    <source>
        <dbReference type="Pfam" id="PF00482"/>
    </source>
</evidence>
<evidence type="ECO:0000256" key="3">
    <source>
        <dbReference type="ARBA" id="ARBA00022692"/>
    </source>
</evidence>
<dbReference type="AlphaFoldDB" id="A1RXC4"/>
<keyword evidence="2" id="KW-1003">Cell membrane</keyword>
<feature type="domain" description="Type II secretion system protein GspF" evidence="7">
    <location>
        <begin position="126"/>
        <end position="251"/>
    </location>
</feature>
<feature type="transmembrane region" description="Helical" evidence="6">
    <location>
        <begin position="546"/>
        <end position="567"/>
    </location>
</feature>
<comment type="subcellular location">
    <subcellularLocation>
        <location evidence="1">Cell membrane</location>
        <topology evidence="1">Multi-pass membrane protein</topology>
    </subcellularLocation>
</comment>
<dbReference type="Proteomes" id="UP000000641">
    <property type="component" value="Chromosome"/>
</dbReference>
<dbReference type="HOGENOM" id="CLU_030780_0_0_2"/>
<feature type="transmembrane region" description="Helical" evidence="6">
    <location>
        <begin position="507"/>
        <end position="526"/>
    </location>
</feature>
<dbReference type="Pfam" id="PF00482">
    <property type="entry name" value="T2SSF"/>
    <property type="match status" value="2"/>
</dbReference>
<evidence type="ECO:0000256" key="1">
    <source>
        <dbReference type="ARBA" id="ARBA00004651"/>
    </source>
</evidence>
<proteinExistence type="predicted"/>
<dbReference type="eggNOG" id="arCOG01808">
    <property type="taxonomic scope" value="Archaea"/>
</dbReference>
<feature type="transmembrane region" description="Helical" evidence="6">
    <location>
        <begin position="237"/>
        <end position="258"/>
    </location>
</feature>
<dbReference type="OrthoDB" id="12374at2157"/>
<feature type="domain" description="Type II secretion system protein GspF" evidence="7">
    <location>
        <begin position="400"/>
        <end position="526"/>
    </location>
</feature>
<evidence type="ECO:0000256" key="5">
    <source>
        <dbReference type="ARBA" id="ARBA00023136"/>
    </source>
</evidence>
<name>A1RXC4_THEPD</name>
<feature type="transmembrane region" description="Helical" evidence="6">
    <location>
        <begin position="270"/>
        <end position="291"/>
    </location>
</feature>
<evidence type="ECO:0000313" key="8">
    <source>
        <dbReference type="EMBL" id="ABL77854.1"/>
    </source>
</evidence>
<dbReference type="PANTHER" id="PTHR35402">
    <property type="entry name" value="INTEGRAL MEMBRANE PROTEIN-RELATED"/>
    <property type="match status" value="1"/>
</dbReference>
<dbReference type="GO" id="GO:0005886">
    <property type="term" value="C:plasma membrane"/>
    <property type="evidence" value="ECO:0007669"/>
    <property type="project" value="UniProtKB-SubCell"/>
</dbReference>
<dbReference type="RefSeq" id="WP_011752119.1">
    <property type="nucleotide sequence ID" value="NC_008698.1"/>
</dbReference>
<protein>
    <submittedName>
        <fullName evidence="8">Type II secretion system protein</fullName>
    </submittedName>
</protein>
<dbReference type="InterPro" id="IPR018076">
    <property type="entry name" value="T2SS_GspF_dom"/>
</dbReference>
<keyword evidence="3 6" id="KW-0812">Transmembrane</keyword>
<evidence type="ECO:0000313" key="9">
    <source>
        <dbReference type="Proteomes" id="UP000000641"/>
    </source>
</evidence>
<evidence type="ECO:0000256" key="6">
    <source>
        <dbReference type="SAM" id="Phobius"/>
    </source>
</evidence>
<keyword evidence="4 6" id="KW-1133">Transmembrane helix</keyword>
<feature type="transmembrane region" description="Helical" evidence="6">
    <location>
        <begin position="306"/>
        <end position="329"/>
    </location>
</feature>
<feature type="transmembrane region" description="Helical" evidence="6">
    <location>
        <begin position="341"/>
        <end position="359"/>
    </location>
</feature>
<evidence type="ECO:0000256" key="2">
    <source>
        <dbReference type="ARBA" id="ARBA00022475"/>
    </source>
</evidence>
<feature type="transmembrane region" description="Helical" evidence="6">
    <location>
        <begin position="76"/>
        <end position="102"/>
    </location>
</feature>
<feature type="transmembrane region" description="Helical" evidence="6">
    <location>
        <begin position="48"/>
        <end position="70"/>
    </location>
</feature>
<dbReference type="STRING" id="368408.Tpen_0445"/>
<dbReference type="InterPro" id="IPR042094">
    <property type="entry name" value="T2SS_GspF_sf"/>
</dbReference>
<accession>A1RXC4</accession>
<sequence length="604" mass="65922">MARASLDGIAYSLFGWAGEAIARMVPTLRSDIVSADMKVYPPAYASRVVFLSIIALVLGFVFDVPIVILLSRMGVGLGGVLATSFSVPLMLAGAVFGLGLVYPKIKLSNRTSRFDLEVPYLSVYITVMATGGISPYTSFERLAKAPKVLFQEIKKEAMYFFLKVKGMGQDPLSAIEDSAKRVPHNGYKQLMLGYAATLRAGGDVVHYLQRQTEVMLRERVSQMKTIGERIGALMESYMAIVLLTSMTLYVLYVVNMALAQAGMGLAGGEIQFVMVSYIIMPMLSGLFIYLADLMQPKYPVYDSTPYVVYLALGIPITIFLFVAMVLPFAVAPPASTVLRSVFSPFVGAVLLLTRLLGLGKGYESGVGMIISLTLGLLPAMIVETRSTLKFSGIQYGLTRFLRDLVEVRKTGMAPEKCIINLKDRDYGKFTPYLRDIAKQVGWGVSLHTIFERFSKGMKNWFALISMFLLVESIEVGGGTPQTLEALASYAETLEQVEKEKRAALRPLMLMPYVGALIITVVVLILVEFMGSMLKFAGTAISTEQLVGMFLPPVIINSYMMGLAAGKIGSERVAAGFKHAILLLLANLVAMMIAPQITAGMMPKL</sequence>
<keyword evidence="9" id="KW-1185">Reference proteome</keyword>
<keyword evidence="5 6" id="KW-0472">Membrane</keyword>
<gene>
    <name evidence="8" type="ordered locus">Tpen_0445</name>
</gene>
<dbReference type="Gene3D" id="1.20.81.30">
    <property type="entry name" value="Type II secretion system (T2SS), domain F"/>
    <property type="match status" value="1"/>
</dbReference>
<dbReference type="EnsemblBacteria" id="ABL77854">
    <property type="protein sequence ID" value="ABL77854"/>
    <property type="gene ID" value="Tpen_0445"/>
</dbReference>
<dbReference type="PANTHER" id="PTHR35402:SF1">
    <property type="entry name" value="TYPE II SECRETION SYSTEM PROTEIN GSPF DOMAIN-CONTAINING PROTEIN"/>
    <property type="match status" value="1"/>
</dbReference>